<accession>I7GKB2</accession>
<dbReference type="EMBL" id="AB171377">
    <property type="protein sequence ID" value="BAE88440.1"/>
    <property type="molecule type" value="mRNA"/>
</dbReference>
<dbReference type="AlphaFoldDB" id="I7GKB2"/>
<reference evidence="1" key="1">
    <citation type="journal article" date="2007" name="PLoS Biol.">
        <title>Rate of evolution in brain-expressed genes in humans and other primates.</title>
        <authorList>
            <person name="Wang H.-Y."/>
            <person name="Chien H.-C."/>
            <person name="Osada N."/>
            <person name="Hashimoto K."/>
            <person name="Sugano S."/>
            <person name="Gojobori T."/>
            <person name="Chou C.-K."/>
            <person name="Tsai S.-F."/>
            <person name="Wu C.-I."/>
            <person name="Shen C.-K.J."/>
        </authorList>
    </citation>
    <scope>NUCLEOTIDE SEQUENCE</scope>
</reference>
<name>I7GKB2_MACFA</name>
<proteinExistence type="evidence at transcript level"/>
<sequence length="49" mass="5773">MPAFQFWIHELYSCMLRLPEKLILLLHQVFHLTFSCTCDQKLALTCSDS</sequence>
<evidence type="ECO:0000313" key="1">
    <source>
        <dbReference type="EMBL" id="BAE88440.1"/>
    </source>
</evidence>
<organism evidence="1">
    <name type="scientific">Macaca fascicularis</name>
    <name type="common">Crab-eating macaque</name>
    <name type="synonym">Cynomolgus monkey</name>
    <dbReference type="NCBI Taxonomy" id="9541"/>
    <lineage>
        <taxon>Eukaryota</taxon>
        <taxon>Metazoa</taxon>
        <taxon>Chordata</taxon>
        <taxon>Craniata</taxon>
        <taxon>Vertebrata</taxon>
        <taxon>Euteleostomi</taxon>
        <taxon>Mammalia</taxon>
        <taxon>Eutheria</taxon>
        <taxon>Euarchontoglires</taxon>
        <taxon>Primates</taxon>
        <taxon>Haplorrhini</taxon>
        <taxon>Catarrhini</taxon>
        <taxon>Cercopithecidae</taxon>
        <taxon>Cercopithecinae</taxon>
        <taxon>Macaca</taxon>
    </lineage>
</organism>
<protein>
    <submittedName>
        <fullName evidence="1">Macaca fascicularis brain cDNA clone: QbsA-10111, similar to human hippocalcin like 4 (HPCAL4), mRNA, RefSeq: NM_016257.2</fullName>
    </submittedName>
</protein>